<dbReference type="AlphaFoldDB" id="A0AAW3TTR6"/>
<name>A0AAW3TTR6_9SPHN</name>
<sequence>MMKKVLVLLVAGAMMSGVAAYVAGARVLTHPAATQR</sequence>
<reference evidence="1 2" key="1">
    <citation type="submission" date="2020-08" db="EMBL/GenBank/DDBJ databases">
        <title>Genomic Encyclopedia of Type Strains, Phase IV (KMG-IV): sequencing the most valuable type-strain genomes for metagenomic binning, comparative biology and taxonomic classification.</title>
        <authorList>
            <person name="Goeker M."/>
        </authorList>
    </citation>
    <scope>NUCLEOTIDE SEQUENCE [LARGE SCALE GENOMIC DNA]</scope>
    <source>
        <strain evidence="1 2">DSM 15581</strain>
    </source>
</reference>
<dbReference type="EMBL" id="JACIDB010000001">
    <property type="protein sequence ID" value="MBB3874805.1"/>
    <property type="molecule type" value="Genomic_DNA"/>
</dbReference>
<proteinExistence type="predicted"/>
<keyword evidence="2" id="KW-1185">Reference proteome</keyword>
<dbReference type="Proteomes" id="UP000528945">
    <property type="component" value="Unassembled WGS sequence"/>
</dbReference>
<organism evidence="1 2">
    <name type="scientific">Sphingomonas aquatilis</name>
    <dbReference type="NCBI Taxonomy" id="93063"/>
    <lineage>
        <taxon>Bacteria</taxon>
        <taxon>Pseudomonadati</taxon>
        <taxon>Pseudomonadota</taxon>
        <taxon>Alphaproteobacteria</taxon>
        <taxon>Sphingomonadales</taxon>
        <taxon>Sphingomonadaceae</taxon>
        <taxon>Sphingomonas</taxon>
    </lineage>
</organism>
<gene>
    <name evidence="1" type="ORF">GGR47_001021</name>
</gene>
<evidence type="ECO:0000313" key="2">
    <source>
        <dbReference type="Proteomes" id="UP000528945"/>
    </source>
</evidence>
<accession>A0AAW3TTR6</accession>
<protein>
    <submittedName>
        <fullName evidence="1">Uncharacterized protein</fullName>
    </submittedName>
</protein>
<comment type="caution">
    <text evidence="1">The sequence shown here is derived from an EMBL/GenBank/DDBJ whole genome shotgun (WGS) entry which is preliminary data.</text>
</comment>
<evidence type="ECO:0000313" key="1">
    <source>
        <dbReference type="EMBL" id="MBB3874805.1"/>
    </source>
</evidence>